<sequence length="450" mass="49909">MSCTVLRSTNTVDQSVNVFPPNGYVSVVRIVRNYDVENGNVFKFRSDAQKYFKAVGGTITCPALGVIDPVTEITLNPSRDIFFKLDEGREFAYLAWKDADRIMGVSNDDGGTFYGAFADYSLGLHAADVVSINGICISNGNFNQRVNTWDVSEVVDAGFTFAEAINFDREINWYAPKLQWMNNFLFNAKKFNKDITLRAAKPKSMLAFLSGAISFNSKLNIDTSECTDFGSMFASCPKFNQSISNLNFKSALSIDNLFYGAKEFNQPLDFGNMLQLTQANYVFAESNFNNTIKFNAPNLLSVSGWFSNNTKFNSRITVGFGNVTSMAFMFWYASSFNQPINDWDIRKVESFVGFLTGATSFNQDLSSWPSKFNVNAVIEGVSVAPNWSTENYDKYLNALWLDVGTTRKNEWQNSLGPRTVLASVKRSAASQAAVSGLVGEGWTIVDGGQA</sequence>
<name>A0A3R9SXC5_ACIBA</name>
<accession>A0A3R9SXC5</accession>
<proteinExistence type="predicted"/>
<reference evidence="1 2" key="1">
    <citation type="submission" date="2018-10" db="EMBL/GenBank/DDBJ databases">
        <title>GWAS and RNA-Seq identify cryptic mechanisms of antimicrobial resistance in Acinetobacter baumannii.</title>
        <authorList>
            <person name="Sahl J.W."/>
        </authorList>
    </citation>
    <scope>NUCLEOTIDE SEQUENCE [LARGE SCALE GENOMIC DNA]</scope>
    <source>
        <strain evidence="1 2">TG31299</strain>
    </source>
</reference>
<dbReference type="Pfam" id="PF03382">
    <property type="entry name" value="DUF285"/>
    <property type="match status" value="2"/>
</dbReference>
<organism evidence="1 2">
    <name type="scientific">Acinetobacter baumannii</name>
    <dbReference type="NCBI Taxonomy" id="470"/>
    <lineage>
        <taxon>Bacteria</taxon>
        <taxon>Pseudomonadati</taxon>
        <taxon>Pseudomonadota</taxon>
        <taxon>Gammaproteobacteria</taxon>
        <taxon>Moraxellales</taxon>
        <taxon>Moraxellaceae</taxon>
        <taxon>Acinetobacter</taxon>
        <taxon>Acinetobacter calcoaceticus/baumannii complex</taxon>
    </lineage>
</organism>
<dbReference type="Proteomes" id="UP000269597">
    <property type="component" value="Unassembled WGS sequence"/>
</dbReference>
<protein>
    <submittedName>
        <fullName evidence="1">BspA family leucine-rich repeat surface protein</fullName>
    </submittedName>
</protein>
<dbReference type="RefSeq" id="WP_001278044.1">
    <property type="nucleotide sequence ID" value="NZ_BKDD01000042.1"/>
</dbReference>
<evidence type="ECO:0000313" key="1">
    <source>
        <dbReference type="EMBL" id="RSP69039.1"/>
    </source>
</evidence>
<evidence type="ECO:0000313" key="2">
    <source>
        <dbReference type="Proteomes" id="UP000269597"/>
    </source>
</evidence>
<dbReference type="InterPro" id="IPR005046">
    <property type="entry name" value="DUF285"/>
</dbReference>
<gene>
    <name evidence="1" type="ORF">EA722_18695</name>
</gene>
<dbReference type="EMBL" id="RFBY01000115">
    <property type="protein sequence ID" value="RSP69039.1"/>
    <property type="molecule type" value="Genomic_DNA"/>
</dbReference>
<comment type="caution">
    <text evidence="1">The sequence shown here is derived from an EMBL/GenBank/DDBJ whole genome shotgun (WGS) entry which is preliminary data.</text>
</comment>
<dbReference type="AlphaFoldDB" id="A0A3R9SXC5"/>